<gene>
    <name evidence="1" type="ORF">MTO99_09155</name>
</gene>
<evidence type="ECO:0000313" key="2">
    <source>
        <dbReference type="Proteomes" id="UP000832097"/>
    </source>
</evidence>
<keyword evidence="2" id="KW-1185">Reference proteome</keyword>
<dbReference type="Proteomes" id="UP000832097">
    <property type="component" value="Chromosome"/>
</dbReference>
<reference evidence="1 2" key="1">
    <citation type="submission" date="2022-03" db="EMBL/GenBank/DDBJ databases">
        <title>Mucilaginibacter sp. isolated from the gut of Protaetia brevitarsis seulensis larvae.</title>
        <authorList>
            <person name="Won M."/>
            <person name="Kim S.-J."/>
            <person name="Kwon S.-W."/>
        </authorList>
    </citation>
    <scope>NUCLEOTIDE SEQUENCE [LARGE SCALE GENOMIC DNA]</scope>
    <source>
        <strain evidence="1 2">CFWR-12</strain>
    </source>
</reference>
<protein>
    <submittedName>
        <fullName evidence="1">Uncharacterized protein</fullName>
    </submittedName>
</protein>
<dbReference type="EMBL" id="CP094528">
    <property type="protein sequence ID" value="UOE45888.1"/>
    <property type="molecule type" value="Genomic_DNA"/>
</dbReference>
<evidence type="ECO:0000313" key="1">
    <source>
        <dbReference type="EMBL" id="UOE45888.1"/>
    </source>
</evidence>
<proteinExistence type="predicted"/>
<accession>A0ABY4C3F3</accession>
<organism evidence="1 2">
    <name type="scientific">Agromyces larvae</name>
    <dbReference type="NCBI Taxonomy" id="2929802"/>
    <lineage>
        <taxon>Bacteria</taxon>
        <taxon>Bacillati</taxon>
        <taxon>Actinomycetota</taxon>
        <taxon>Actinomycetes</taxon>
        <taxon>Micrococcales</taxon>
        <taxon>Microbacteriaceae</taxon>
        <taxon>Agromyces</taxon>
    </lineage>
</organism>
<dbReference type="RefSeq" id="WP_243558588.1">
    <property type="nucleotide sequence ID" value="NZ_CP094528.1"/>
</dbReference>
<sequence length="130" mass="15093">MILGTDTRKRWSKWDILLAQAFHMLEKERCHQCGYPKYVCGNESNDIYFTVREEVCFATQKKDAFEEKARERAAKKKGGAAKEPAGVSLIVEAHTYSRRELSEFRDSFYELRAKREKARDESVPVIPAED</sequence>
<name>A0ABY4C3F3_9MICO</name>